<comment type="catalytic activity">
    <reaction evidence="4">
        <text>(2E,4Z)-5-hydroxypenta-2,4-diene-1,2,5-tricarboxylate = (3E,5R)-5-carboxy-2-oxohept-3-enedioate</text>
        <dbReference type="Rhea" id="RHEA:18813"/>
        <dbReference type="ChEBI" id="CHEBI:47961"/>
        <dbReference type="ChEBI" id="CHEBI:87491"/>
        <dbReference type="EC" id="5.3.3.10"/>
    </reaction>
</comment>
<keyword evidence="2" id="KW-0479">Metal-binding</keyword>
<organism evidence="9">
    <name type="scientific">Salmonella enterica subsp. enterica serovar Java</name>
    <dbReference type="NCBI Taxonomy" id="224729"/>
    <lineage>
        <taxon>Bacteria</taxon>
        <taxon>Pseudomonadati</taxon>
        <taxon>Pseudomonadota</taxon>
        <taxon>Gammaproteobacteria</taxon>
        <taxon>Enterobacterales</taxon>
        <taxon>Enterobacteriaceae</taxon>
        <taxon>Salmonella</taxon>
    </lineage>
</organism>
<dbReference type="InterPro" id="IPR051121">
    <property type="entry name" value="FAH"/>
</dbReference>
<comment type="function">
    <text evidence="5">Decarboxylates OPET (5-oxo-pent-3-ene-1,2,5-tricarboxylic acid) into HHDD (2-hydroxy-hept-2,4-diene-1,7-dioate) and isomerizes it to OHED (2-oxo-hept-3-ene-1,7-dioate).</text>
</comment>
<dbReference type="Proteomes" id="UP000839644">
    <property type="component" value="Unassembled WGS sequence"/>
</dbReference>
<evidence type="ECO:0000313" key="9">
    <source>
        <dbReference type="EMBL" id="EAB8479231.1"/>
    </source>
</evidence>
<comment type="similarity">
    <text evidence="1">Belongs to the FAH family.</text>
</comment>
<dbReference type="FunFam" id="3.90.850.10:FF:000002">
    <property type="entry name" value="2-hydroxyhepta-2,4-diene-1,7-dioate isomerase"/>
    <property type="match status" value="1"/>
</dbReference>
<dbReference type="GO" id="GO:0016787">
    <property type="term" value="F:hydrolase activity"/>
    <property type="evidence" value="ECO:0007669"/>
    <property type="project" value="UniProtKB-KW"/>
</dbReference>
<dbReference type="GO" id="GO:0018800">
    <property type="term" value="F:5-oxopent-3-ene-1,2,5-tricarboxylate decarboxylase activity"/>
    <property type="evidence" value="ECO:0007669"/>
    <property type="project" value="UniProtKB-EC"/>
</dbReference>
<evidence type="ECO:0000256" key="7">
    <source>
        <dbReference type="ARBA" id="ARBA00060680"/>
    </source>
</evidence>
<proteinExistence type="inferred from homology"/>
<keyword evidence="9" id="KW-0378">Hydrolase</keyword>
<dbReference type="AlphaFoldDB" id="A0A3Y9C5J5"/>
<dbReference type="PANTHER" id="PTHR42796">
    <property type="entry name" value="FUMARYLACETOACETATE HYDROLASE DOMAIN-CONTAINING PROTEIN 2A-RELATED"/>
    <property type="match status" value="1"/>
</dbReference>
<comment type="pathway">
    <text evidence="7">Aromatic compound metabolism; 4-hydroxyphenylacetate degradation; pyruvate and succinate semialdehyde from 4-hydroxyphenylacetate: step 5/7.</text>
</comment>
<dbReference type="InterPro" id="IPR036663">
    <property type="entry name" value="Fumarylacetoacetase_C_sf"/>
</dbReference>
<gene>
    <name evidence="9" type="ORF">AU894_24180</name>
</gene>
<comment type="pathway">
    <text evidence="6">Aromatic compound metabolism; 4-hydroxyphenylacetate degradation; pyruvate and succinate semialdehyde from 4-hydroxyphenylacetate: step 4/7.</text>
</comment>
<dbReference type="SUPFAM" id="SSF56529">
    <property type="entry name" value="FAH"/>
    <property type="match status" value="1"/>
</dbReference>
<evidence type="ECO:0000259" key="8">
    <source>
        <dbReference type="Pfam" id="PF01557"/>
    </source>
</evidence>
<evidence type="ECO:0000256" key="4">
    <source>
        <dbReference type="ARBA" id="ARBA00052790"/>
    </source>
</evidence>
<dbReference type="Pfam" id="PF01557">
    <property type="entry name" value="FAA_hydrolase"/>
    <property type="match status" value="1"/>
</dbReference>
<evidence type="ECO:0000256" key="6">
    <source>
        <dbReference type="ARBA" id="ARBA00060569"/>
    </source>
</evidence>
<dbReference type="GO" id="GO:0008704">
    <property type="term" value="F:5-carboxymethyl-2-hydroxymuconate delta-isomerase activity"/>
    <property type="evidence" value="ECO:0007669"/>
    <property type="project" value="UniProtKB-EC"/>
</dbReference>
<reference evidence="9" key="1">
    <citation type="submission" date="2018-08" db="EMBL/GenBank/DDBJ databases">
        <authorList>
            <person name="Ashton P.M."/>
            <person name="Dallman T."/>
            <person name="Nair S."/>
            <person name="De Pinna E."/>
            <person name="Peters T."/>
            <person name="Grant K."/>
        </authorList>
    </citation>
    <scope>NUCLEOTIDE SEQUENCE [LARGE SCALE GENOMIC DNA]</scope>
    <source>
        <strain evidence="9">43913</strain>
    </source>
</reference>
<sequence>MKLMRCGETGHEVPAMLAPDGTIRSLEWVVEDIRGDVLNPTRLRQLQQLNWKNLPELEKNIRRGACVAGISKFICVGLNYRDHAAETGAEIPSEPVIFNKWISAVCGPDDDILIPPDSVSTDWEVELGVVIGQKSRYLTQERAETAIAGYCLVNDISEREYQNHRGGTWDKGKGFDSFGPVGPWLVTRDEIRDPGELSLWLEVDGYRWQNSNTREMIFDIPTLVTYISQFMTLMPGDIIATGTPAGVGLGQNPPVFLRPGQRVVLGAEGLGEQIHRTVSTPRHVSS</sequence>
<name>A0A3Y9C5J5_SALEB</name>
<evidence type="ECO:0000256" key="3">
    <source>
        <dbReference type="ARBA" id="ARBA00051258"/>
    </source>
</evidence>
<comment type="caution">
    <text evidence="9">The sequence shown here is derived from an EMBL/GenBank/DDBJ whole genome shotgun (WGS) entry which is preliminary data.</text>
</comment>
<protein>
    <submittedName>
        <fullName evidence="9">FAA hydrolase family protein</fullName>
    </submittedName>
</protein>
<evidence type="ECO:0000256" key="1">
    <source>
        <dbReference type="ARBA" id="ARBA00010211"/>
    </source>
</evidence>
<evidence type="ECO:0000256" key="2">
    <source>
        <dbReference type="ARBA" id="ARBA00022723"/>
    </source>
</evidence>
<accession>A0A3Y9C5J5</accession>
<dbReference type="GO" id="GO:0019752">
    <property type="term" value="P:carboxylic acid metabolic process"/>
    <property type="evidence" value="ECO:0007669"/>
    <property type="project" value="UniProtKB-ARBA"/>
</dbReference>
<dbReference type="EMBL" id="AAAFYZ010000090">
    <property type="protein sequence ID" value="EAB8479231.1"/>
    <property type="molecule type" value="Genomic_DNA"/>
</dbReference>
<dbReference type="InterPro" id="IPR011234">
    <property type="entry name" value="Fumarylacetoacetase-like_C"/>
</dbReference>
<feature type="domain" description="Fumarylacetoacetase-like C-terminal" evidence="8">
    <location>
        <begin position="72"/>
        <end position="276"/>
    </location>
</feature>
<comment type="catalytic activity">
    <reaction evidence="3">
        <text>(3E,5R)-5-carboxy-2-oxohept-3-enedioate + H(+) = (4Z)-2-oxohept-4-enedioate + CO2</text>
        <dbReference type="Rhea" id="RHEA:14397"/>
        <dbReference type="ChEBI" id="CHEBI:15378"/>
        <dbReference type="ChEBI" id="CHEBI:16526"/>
        <dbReference type="ChEBI" id="CHEBI:87491"/>
        <dbReference type="ChEBI" id="CHEBI:87507"/>
        <dbReference type="EC" id="4.1.1.68"/>
    </reaction>
</comment>
<dbReference type="GO" id="GO:0046872">
    <property type="term" value="F:metal ion binding"/>
    <property type="evidence" value="ECO:0007669"/>
    <property type="project" value="UniProtKB-KW"/>
</dbReference>
<dbReference type="Gene3D" id="3.90.850.10">
    <property type="entry name" value="Fumarylacetoacetase-like, C-terminal domain"/>
    <property type="match status" value="1"/>
</dbReference>
<evidence type="ECO:0000256" key="5">
    <source>
        <dbReference type="ARBA" id="ARBA00057150"/>
    </source>
</evidence>
<dbReference type="PANTHER" id="PTHR42796:SF4">
    <property type="entry name" value="FUMARYLACETOACETATE HYDROLASE DOMAIN-CONTAINING PROTEIN 2A"/>
    <property type="match status" value="1"/>
</dbReference>